<accession>B7P6Z7</accession>
<evidence type="ECO:0000313" key="3">
    <source>
        <dbReference type="EnsemblMetazoa" id="ISCW000485-PA"/>
    </source>
</evidence>
<dbReference type="EnsemblMetazoa" id="ISCW000485-RA">
    <property type="protein sequence ID" value="ISCW000485-PA"/>
    <property type="gene ID" value="ISCW000485"/>
</dbReference>
<dbReference type="EMBL" id="DS648879">
    <property type="protein sequence ID" value="EEC02369.1"/>
    <property type="molecule type" value="Genomic_DNA"/>
</dbReference>
<sequence>LTHWARDTVPATGVGDALSSVPHAERAPALSSGLEGLSRVRRGVGREARGGG</sequence>
<keyword evidence="4" id="KW-1185">Reference proteome</keyword>
<organism>
    <name type="scientific">Ixodes scapularis</name>
    <name type="common">Black-legged tick</name>
    <name type="synonym">Deer tick</name>
    <dbReference type="NCBI Taxonomy" id="6945"/>
    <lineage>
        <taxon>Eukaryota</taxon>
        <taxon>Metazoa</taxon>
        <taxon>Ecdysozoa</taxon>
        <taxon>Arthropoda</taxon>
        <taxon>Chelicerata</taxon>
        <taxon>Arachnida</taxon>
        <taxon>Acari</taxon>
        <taxon>Parasitiformes</taxon>
        <taxon>Ixodida</taxon>
        <taxon>Ixodoidea</taxon>
        <taxon>Ixodidae</taxon>
        <taxon>Ixodinae</taxon>
        <taxon>Ixodes</taxon>
    </lineage>
</organism>
<name>B7P6Z7_IXOSC</name>
<dbReference type="EMBL" id="ABJB010286630">
    <property type="status" value="NOT_ANNOTATED_CDS"/>
    <property type="molecule type" value="Genomic_DNA"/>
</dbReference>
<proteinExistence type="predicted"/>
<reference evidence="3" key="2">
    <citation type="submission" date="2020-05" db="UniProtKB">
        <authorList>
            <consortium name="EnsemblMetazoa"/>
        </authorList>
    </citation>
    <scope>IDENTIFICATION</scope>
    <source>
        <strain evidence="3">wikel</strain>
    </source>
</reference>
<dbReference type="HOGENOM" id="CLU_3093398_0_0_1"/>
<dbReference type="PaxDb" id="6945-B7P6Z7"/>
<feature type="non-terminal residue" evidence="2">
    <location>
        <position position="1"/>
    </location>
</feature>
<feature type="non-terminal residue" evidence="2">
    <location>
        <position position="52"/>
    </location>
</feature>
<dbReference type="AlphaFoldDB" id="B7P6Z7"/>
<reference evidence="2 4" key="1">
    <citation type="submission" date="2008-03" db="EMBL/GenBank/DDBJ databases">
        <title>Annotation of Ixodes scapularis.</title>
        <authorList>
            <consortium name="Ixodes scapularis Genome Project Consortium"/>
            <person name="Caler E."/>
            <person name="Hannick L.I."/>
            <person name="Bidwell S."/>
            <person name="Joardar V."/>
            <person name="Thiagarajan M."/>
            <person name="Amedeo P."/>
            <person name="Galinsky K.J."/>
            <person name="Schobel S."/>
            <person name="Inman J."/>
            <person name="Hostetler J."/>
            <person name="Miller J."/>
            <person name="Hammond M."/>
            <person name="Megy K."/>
            <person name="Lawson D."/>
            <person name="Kodira C."/>
            <person name="Sutton G."/>
            <person name="Meyer J."/>
            <person name="Hill C.A."/>
            <person name="Birren B."/>
            <person name="Nene V."/>
            <person name="Collins F."/>
            <person name="Alarcon-Chaidez F."/>
            <person name="Wikel S."/>
            <person name="Strausberg R."/>
        </authorList>
    </citation>
    <scope>NUCLEOTIDE SEQUENCE [LARGE SCALE GENOMIC DNA]</scope>
    <source>
        <strain evidence="4">Wikel</strain>
        <strain evidence="2">Wikel colony</strain>
    </source>
</reference>
<dbReference type="Proteomes" id="UP000001555">
    <property type="component" value="Unassembled WGS sequence"/>
</dbReference>
<gene>
    <name evidence="2" type="ORF">IscW_ISCW000485</name>
</gene>
<dbReference type="VEuPathDB" id="VectorBase:ISCW000485"/>
<evidence type="ECO:0000313" key="2">
    <source>
        <dbReference type="EMBL" id="EEC02369.1"/>
    </source>
</evidence>
<dbReference type="InParanoid" id="B7P6Z7"/>
<evidence type="ECO:0000256" key="1">
    <source>
        <dbReference type="SAM" id="MobiDB-lite"/>
    </source>
</evidence>
<evidence type="ECO:0000313" key="4">
    <source>
        <dbReference type="Proteomes" id="UP000001555"/>
    </source>
</evidence>
<protein>
    <submittedName>
        <fullName evidence="2 3">Uncharacterized protein</fullName>
    </submittedName>
</protein>
<feature type="region of interest" description="Disordered" evidence="1">
    <location>
        <begin position="1"/>
        <end position="52"/>
    </location>
</feature>